<dbReference type="RefSeq" id="XP_028864375.1">
    <property type="nucleotide sequence ID" value="XM_029008047.1"/>
</dbReference>
<reference evidence="1" key="1">
    <citation type="submission" date="2016-05" db="EMBL/GenBank/DDBJ databases">
        <authorList>
            <person name="Lavstsen T."/>
            <person name="Jespersen J.S."/>
        </authorList>
    </citation>
    <scope>NUCLEOTIDE SEQUENCE [LARGE SCALE GENOMIC DNA]</scope>
</reference>
<sequence>MSESVEQIFDDFISDFYNKNENSRDGDTSEKKNANLIKNSENKLIDDNILLNTLGEKNFFKYTEYSLSSLYISDENIPIDEDANFQKLINIITKASDVNNKFKWVDYYFKFDLKEESNILSPRSQNKDFLFREYLEPNHLKNISLLRKYEQGAILKSSEKNKVDIKIVSEYIVHSSYKKVITSFDYNLSHKIFAQAHIFHNKYGNSNHIVILVLRHYKDANFLIPLYQDRVLVQVKSYSNDNKYSEITQKNLLQYAEIFKPFISLRKVDYNFVEQIKEKITFAF</sequence>
<dbReference type="VEuPathDB" id="PlasmoDB:PmUG01_14048000"/>
<dbReference type="Proteomes" id="UP000219813">
    <property type="component" value="Chromosome 14"/>
</dbReference>
<evidence type="ECO:0000313" key="1">
    <source>
        <dbReference type="EMBL" id="SBS90667.1"/>
    </source>
</evidence>
<evidence type="ECO:0008006" key="5">
    <source>
        <dbReference type="Google" id="ProtNLM"/>
    </source>
</evidence>
<reference evidence="3" key="2">
    <citation type="submission" date="2016-05" db="EMBL/GenBank/DDBJ databases">
        <authorList>
            <person name="Naeem Raeece"/>
        </authorList>
    </citation>
    <scope>NUCLEOTIDE SEQUENCE [LARGE SCALE GENOMIC DNA]</scope>
</reference>
<dbReference type="AlphaFoldDB" id="A0A1A8WF36"/>
<dbReference type="OrthoDB" id="329332at2759"/>
<dbReference type="GeneID" id="39871791"/>
<reference evidence="2 4" key="3">
    <citation type="submission" date="2016-06" db="EMBL/GenBank/DDBJ databases">
        <authorList>
            <consortium name="Pathogen Informatics"/>
        </authorList>
    </citation>
    <scope>NUCLEOTIDE SEQUENCE [LARGE SCALE GENOMIC DNA]</scope>
</reference>
<dbReference type="KEGG" id="pmal:PMUG01_14048000"/>
<accession>A0A1A8WF36</accession>
<organism evidence="1 3">
    <name type="scientific">Plasmodium malariae</name>
    <dbReference type="NCBI Taxonomy" id="5858"/>
    <lineage>
        <taxon>Eukaryota</taxon>
        <taxon>Sar</taxon>
        <taxon>Alveolata</taxon>
        <taxon>Apicomplexa</taxon>
        <taxon>Aconoidasida</taxon>
        <taxon>Haemosporida</taxon>
        <taxon>Plasmodiidae</taxon>
        <taxon>Plasmodium</taxon>
        <taxon>Plasmodium (Plasmodium)</taxon>
    </lineage>
</organism>
<evidence type="ECO:0000313" key="3">
    <source>
        <dbReference type="Proteomes" id="UP000078597"/>
    </source>
</evidence>
<dbReference type="Proteomes" id="UP000078597">
    <property type="component" value="Unassembled WGS sequence"/>
</dbReference>
<protein>
    <recommendedName>
        <fullName evidence="5">Mediator of RNA polymerase II transcription subunit 18</fullName>
    </recommendedName>
</protein>
<evidence type="ECO:0000313" key="4">
    <source>
        <dbReference type="Proteomes" id="UP000219813"/>
    </source>
</evidence>
<name>A0A1A8WF36_PLAMA</name>
<gene>
    <name evidence="2" type="primary">PmUG01_14048000</name>
    <name evidence="1" type="ORF">PMALA_030490</name>
    <name evidence="2" type="ORF">PMUG01_14048000</name>
</gene>
<keyword evidence="4" id="KW-1185">Reference proteome</keyword>
<dbReference type="EMBL" id="FLQW01001629">
    <property type="protein sequence ID" value="SBS90667.1"/>
    <property type="molecule type" value="Genomic_DNA"/>
</dbReference>
<dbReference type="EMBL" id="LT594635">
    <property type="protein sequence ID" value="SCP03422.1"/>
    <property type="molecule type" value="Genomic_DNA"/>
</dbReference>
<evidence type="ECO:0000313" key="2">
    <source>
        <dbReference type="EMBL" id="SCP03422.1"/>
    </source>
</evidence>
<dbReference type="OMA" id="VNNKFKW"/>
<proteinExistence type="predicted"/>